<keyword evidence="4" id="KW-0479">Metal-binding</keyword>
<dbReference type="InterPro" id="IPR015797">
    <property type="entry name" value="NUDIX_hydrolase-like_dom_sf"/>
</dbReference>
<keyword evidence="7" id="KW-0464">Manganese</keyword>
<dbReference type="GO" id="GO:0009132">
    <property type="term" value="P:nucleoside diphosphate metabolic process"/>
    <property type="evidence" value="ECO:0007669"/>
    <property type="project" value="InterPro"/>
</dbReference>
<accession>A0A2R8A7P2</accession>
<dbReference type="GO" id="GO:0010945">
    <property type="term" value="F:coenzyme A diphosphatase activity"/>
    <property type="evidence" value="ECO:0007669"/>
    <property type="project" value="InterPro"/>
</dbReference>
<dbReference type="Pfam" id="PF00293">
    <property type="entry name" value="NUDIX"/>
    <property type="match status" value="1"/>
</dbReference>
<keyword evidence="5 9" id="KW-0378">Hydrolase</keyword>
<evidence type="ECO:0000256" key="5">
    <source>
        <dbReference type="ARBA" id="ARBA00022801"/>
    </source>
</evidence>
<evidence type="ECO:0000256" key="2">
    <source>
        <dbReference type="ARBA" id="ARBA00001946"/>
    </source>
</evidence>
<evidence type="ECO:0000313" key="10">
    <source>
        <dbReference type="Proteomes" id="UP000244932"/>
    </source>
</evidence>
<dbReference type="SUPFAM" id="SSF55811">
    <property type="entry name" value="Nudix"/>
    <property type="match status" value="1"/>
</dbReference>
<sequence>MLQDKTPQQIIQLVEHRLSGAPLAASSDFDLNAEVKARLSPDRRLRDAAVLCPLVERDGRLNVMLTRRSPRLKSHPGQVAFPGGKVDAGDRDAEAAALREAREEVGLPTESARMLGSFAPHETVTGFRVQPFVAHITKPFTPVPEVAEVAEVFEVPLDFLLDPANRQIHGRRWQGVERRYYAIPYGPYYIWGATARMLTMLGALLDAD</sequence>
<dbReference type="AlphaFoldDB" id="A0A2R8A7P2"/>
<evidence type="ECO:0000256" key="6">
    <source>
        <dbReference type="ARBA" id="ARBA00022842"/>
    </source>
</evidence>
<dbReference type="PROSITE" id="PS51462">
    <property type="entry name" value="NUDIX"/>
    <property type="match status" value="1"/>
</dbReference>
<dbReference type="GO" id="GO:0000287">
    <property type="term" value="F:magnesium ion binding"/>
    <property type="evidence" value="ECO:0007669"/>
    <property type="project" value="InterPro"/>
</dbReference>
<dbReference type="EMBL" id="OMKW01000001">
    <property type="protein sequence ID" value="SPF28050.1"/>
    <property type="molecule type" value="Genomic_DNA"/>
</dbReference>
<organism evidence="9 10">
    <name type="scientific">Pontivivens insulae</name>
    <dbReference type="NCBI Taxonomy" id="1639689"/>
    <lineage>
        <taxon>Bacteria</taxon>
        <taxon>Pseudomonadati</taxon>
        <taxon>Pseudomonadota</taxon>
        <taxon>Alphaproteobacteria</taxon>
        <taxon>Rhodobacterales</taxon>
        <taxon>Paracoccaceae</taxon>
        <taxon>Pontivivens</taxon>
    </lineage>
</organism>
<dbReference type="PROSITE" id="PS01293">
    <property type="entry name" value="NUDIX_COA"/>
    <property type="match status" value="1"/>
</dbReference>
<keyword evidence="6" id="KW-0460">Magnesium</keyword>
<dbReference type="Proteomes" id="UP000244932">
    <property type="component" value="Unassembled WGS sequence"/>
</dbReference>
<evidence type="ECO:0000256" key="4">
    <source>
        <dbReference type="ARBA" id="ARBA00022723"/>
    </source>
</evidence>
<dbReference type="CDD" id="cd03426">
    <property type="entry name" value="NUDIX_CoAse_Nudt7"/>
    <property type="match status" value="1"/>
</dbReference>
<evidence type="ECO:0000313" key="9">
    <source>
        <dbReference type="EMBL" id="SPF28050.1"/>
    </source>
</evidence>
<protein>
    <submittedName>
        <fullName evidence="9">Putative Nudix hydrolase NudL</fullName>
        <ecNumber evidence="9">3.6.1.-</ecNumber>
    </submittedName>
</protein>
<evidence type="ECO:0000256" key="3">
    <source>
        <dbReference type="ARBA" id="ARBA00006506"/>
    </source>
</evidence>
<name>A0A2R8A7P2_9RHOB</name>
<dbReference type="GO" id="GO:0030145">
    <property type="term" value="F:manganese ion binding"/>
    <property type="evidence" value="ECO:0007669"/>
    <property type="project" value="InterPro"/>
</dbReference>
<dbReference type="RefSeq" id="WP_108780789.1">
    <property type="nucleotide sequence ID" value="NZ_OMKW01000001.1"/>
</dbReference>
<feature type="domain" description="Nudix hydrolase" evidence="8">
    <location>
        <begin position="45"/>
        <end position="181"/>
    </location>
</feature>
<reference evidence="9 10" key="1">
    <citation type="submission" date="2018-03" db="EMBL/GenBank/DDBJ databases">
        <authorList>
            <person name="Keele B.F."/>
        </authorList>
    </citation>
    <scope>NUCLEOTIDE SEQUENCE [LARGE SCALE GENOMIC DNA]</scope>
    <source>
        <strain evidence="9 10">CeCT 8812</strain>
    </source>
</reference>
<dbReference type="InterPro" id="IPR000086">
    <property type="entry name" value="NUDIX_hydrolase_dom"/>
</dbReference>
<comment type="cofactor">
    <cofactor evidence="2">
        <name>Mg(2+)</name>
        <dbReference type="ChEBI" id="CHEBI:18420"/>
    </cofactor>
</comment>
<dbReference type="PANTHER" id="PTHR12992">
    <property type="entry name" value="NUDIX HYDROLASE"/>
    <property type="match status" value="1"/>
</dbReference>
<comment type="similarity">
    <text evidence="3">Belongs to the Nudix hydrolase family. PCD1 subfamily.</text>
</comment>
<dbReference type="PANTHER" id="PTHR12992:SF11">
    <property type="entry name" value="MITOCHONDRIAL COENZYME A DIPHOSPHATASE NUDT8"/>
    <property type="match status" value="1"/>
</dbReference>
<evidence type="ECO:0000256" key="1">
    <source>
        <dbReference type="ARBA" id="ARBA00001936"/>
    </source>
</evidence>
<dbReference type="NCBIfam" id="NF007980">
    <property type="entry name" value="PRK10707.1"/>
    <property type="match status" value="1"/>
</dbReference>
<keyword evidence="10" id="KW-1185">Reference proteome</keyword>
<dbReference type="InterPro" id="IPR045121">
    <property type="entry name" value="CoAse"/>
</dbReference>
<dbReference type="InterPro" id="IPR000059">
    <property type="entry name" value="NUDIX_hydrolase_NudL_CS"/>
</dbReference>
<dbReference type="OrthoDB" id="9802805at2"/>
<proteinExistence type="inferred from homology"/>
<evidence type="ECO:0000259" key="8">
    <source>
        <dbReference type="PROSITE" id="PS51462"/>
    </source>
</evidence>
<dbReference type="Gene3D" id="3.90.79.10">
    <property type="entry name" value="Nucleoside Triphosphate Pyrophosphohydrolase"/>
    <property type="match status" value="1"/>
</dbReference>
<gene>
    <name evidence="9" type="primary">nudL</name>
    <name evidence="9" type="ORF">POI8812_00348</name>
</gene>
<evidence type="ECO:0000256" key="7">
    <source>
        <dbReference type="ARBA" id="ARBA00023211"/>
    </source>
</evidence>
<dbReference type="EC" id="3.6.1.-" evidence="9"/>
<comment type="cofactor">
    <cofactor evidence="1">
        <name>Mn(2+)</name>
        <dbReference type="ChEBI" id="CHEBI:29035"/>
    </cofactor>
</comment>